<gene>
    <name evidence="1" type="ORF">RF11_14775</name>
</gene>
<organism evidence="1 2">
    <name type="scientific">Thelohanellus kitauei</name>
    <name type="common">Myxosporean</name>
    <dbReference type="NCBI Taxonomy" id="669202"/>
    <lineage>
        <taxon>Eukaryota</taxon>
        <taxon>Metazoa</taxon>
        <taxon>Cnidaria</taxon>
        <taxon>Myxozoa</taxon>
        <taxon>Myxosporea</taxon>
        <taxon>Bivalvulida</taxon>
        <taxon>Platysporina</taxon>
        <taxon>Myxobolidae</taxon>
        <taxon>Thelohanellus</taxon>
    </lineage>
</organism>
<protein>
    <submittedName>
        <fullName evidence="1">Uncharacterized protein</fullName>
    </submittedName>
</protein>
<reference evidence="1 2" key="1">
    <citation type="journal article" date="2014" name="Genome Biol. Evol.">
        <title>The genome of the myxosporean Thelohanellus kitauei shows adaptations to nutrient acquisition within its fish host.</title>
        <authorList>
            <person name="Yang Y."/>
            <person name="Xiong J."/>
            <person name="Zhou Z."/>
            <person name="Huo F."/>
            <person name="Miao W."/>
            <person name="Ran C."/>
            <person name="Liu Y."/>
            <person name="Zhang J."/>
            <person name="Feng J."/>
            <person name="Wang M."/>
            <person name="Wang M."/>
            <person name="Wang L."/>
            <person name="Yao B."/>
        </authorList>
    </citation>
    <scope>NUCLEOTIDE SEQUENCE [LARGE SCALE GENOMIC DNA]</scope>
    <source>
        <strain evidence="1">Wuqing</strain>
    </source>
</reference>
<name>A0A0C2MZF7_THEKT</name>
<proteinExistence type="predicted"/>
<evidence type="ECO:0000313" key="2">
    <source>
        <dbReference type="Proteomes" id="UP000031668"/>
    </source>
</evidence>
<dbReference type="Proteomes" id="UP000031668">
    <property type="component" value="Unassembled WGS sequence"/>
</dbReference>
<dbReference type="EMBL" id="JWZT01002390">
    <property type="protein sequence ID" value="KII69515.1"/>
    <property type="molecule type" value="Genomic_DNA"/>
</dbReference>
<accession>A0A0C2MZF7</accession>
<comment type="caution">
    <text evidence="1">The sequence shown here is derived from an EMBL/GenBank/DDBJ whole genome shotgun (WGS) entry which is preliminary data.</text>
</comment>
<keyword evidence="2" id="KW-1185">Reference proteome</keyword>
<evidence type="ECO:0000313" key="1">
    <source>
        <dbReference type="EMBL" id="KII69515.1"/>
    </source>
</evidence>
<dbReference type="AlphaFoldDB" id="A0A0C2MZF7"/>
<sequence>MIIALSFVHPEDAGSVFDELRERERVDQTIIRIFSNHCEYNYVGRLRHNRRDDPLFTSQCGMCEDMLRMAYGLHNVFQSSVAGQHPTIYTLVEHFRCEQDLAEQTISRILSEITSSQAATRKFKYVQLSKRHAAIIPIYVGLILDYMLAIS</sequence>